<feature type="region of interest" description="Disordered" evidence="1">
    <location>
        <begin position="505"/>
        <end position="549"/>
    </location>
</feature>
<dbReference type="OMA" id="LQFCEVA"/>
<reference evidence="3" key="1">
    <citation type="journal article" date="2012" name="PLoS Pathog.">
        <title>Comparative genomics of the apicomplexan parasites Toxoplasma gondii and Neospora caninum: Coccidia differing in host range and transmission strategy.</title>
        <authorList>
            <person name="Reid A.J."/>
            <person name="Vermont S.J."/>
            <person name="Cotton J.A."/>
            <person name="Harris D."/>
            <person name="Hill-Cawthorne G.A."/>
            <person name="Konen-Waisman S."/>
            <person name="Latham S.M."/>
            <person name="Mourier T."/>
            <person name="Norton R."/>
            <person name="Quail M.A."/>
            <person name="Sanders M."/>
            <person name="Shanmugam D."/>
            <person name="Sohal A."/>
            <person name="Wasmuth J.D."/>
            <person name="Brunk B."/>
            <person name="Grigg M.E."/>
            <person name="Howard J.C."/>
            <person name="Parkinson J."/>
            <person name="Roos D.S."/>
            <person name="Trees A.J."/>
            <person name="Berriman M."/>
            <person name="Pain A."/>
            <person name="Wastling J.M."/>
        </authorList>
    </citation>
    <scope>NUCLEOTIDE SEQUENCE [LARGE SCALE GENOMIC DNA]</scope>
    <source>
        <strain evidence="3">Liverpool</strain>
    </source>
</reference>
<sequence length="717" mass="77045">MAYAVRHLVPGPLSAPSPARSESAQALTRHCSSLASSPSVSTFLYSPRFSSQLRGRSLRSSAASPRFPPRRFSSFPPLRLPVHAAGVFSALSPEPAFQPARKHSPLLDGVSASLSVPPFAASRSPSLPASLLPRVQSRFLSNEGKDKTPEPEPRSPSPSGASEASVSATPAPRTPGDEAQRFLQFCEVASGVMVSSPAVSAEQKQWIFSGEEERGVKSPGGFLGLVFAFNQKFHRLRDLGFFVLLSCKQGARQALVLLSEELSSGIQEAQKQHTQAQSREARVAKRGLSAANTSETPAASGVAANQAQGEETGRDAGEPDAAELEAKLAGEGEKPEKEEERQRQECSVTQEGGRPARENIQMALGKTGETETDSAHADDSAPQSPGAGSLENLKNCVGEALLAGMQAKLGEAVAGGCRLTFEIGAFQKVHVARMWTVCGAPAGHHAPILPRSSYLVPVTPFLHAILPPAARSAFFVSPQYLRYRRGLLVKDAPVNSLMEGEFPDEEVNDEAWHRPDGLSGDAGDKEEKGHAAGDARKPEGENSSAAAQKAPLSFPEKFRKVMERLELLDQALGKGLAVVMEVELLCKQTFAVHDKDMKLLFGSEEEEQVVHTLRFQLTARRDGKQWGVPTFQPSSWTLVDWNGLVGSEYPCSVGALRNVVVVEKDEDLPKGKKVCYEGICTSGQHFPADEKIPFFEVGIKLRPGGVSQSGRCFSQEC</sequence>
<protein>
    <submittedName>
        <fullName evidence="2">Uncharacterized protein</fullName>
    </submittedName>
</protein>
<feature type="region of interest" description="Disordered" evidence="1">
    <location>
        <begin position="269"/>
        <end position="390"/>
    </location>
</feature>
<dbReference type="InParanoid" id="F0VIK0"/>
<evidence type="ECO:0000256" key="1">
    <source>
        <dbReference type="SAM" id="MobiDB-lite"/>
    </source>
</evidence>
<dbReference type="GeneID" id="13441964"/>
<dbReference type="AlphaFoldDB" id="F0VIK0"/>
<evidence type="ECO:0000313" key="2">
    <source>
        <dbReference type="EMBL" id="CBZ53561.1"/>
    </source>
</evidence>
<dbReference type="EMBL" id="FR823390">
    <property type="protein sequence ID" value="CBZ53561.1"/>
    <property type="molecule type" value="Genomic_DNA"/>
</dbReference>
<feature type="compositionally biased region" description="Polar residues" evidence="1">
    <location>
        <begin position="269"/>
        <end position="278"/>
    </location>
</feature>
<keyword evidence="3" id="KW-1185">Reference proteome</keyword>
<dbReference type="Proteomes" id="UP000007494">
    <property type="component" value="Chromosome VIII"/>
</dbReference>
<accession>F0VIK0</accession>
<feature type="region of interest" description="Disordered" evidence="1">
    <location>
        <begin position="140"/>
        <end position="177"/>
    </location>
</feature>
<feature type="compositionally biased region" description="Basic and acidic residues" evidence="1">
    <location>
        <begin position="510"/>
        <end position="540"/>
    </location>
</feature>
<feature type="compositionally biased region" description="Low complexity" evidence="1">
    <location>
        <begin position="157"/>
        <end position="168"/>
    </location>
</feature>
<evidence type="ECO:0000313" key="3">
    <source>
        <dbReference type="Proteomes" id="UP000007494"/>
    </source>
</evidence>
<feature type="compositionally biased region" description="Polar residues" evidence="1">
    <location>
        <begin position="290"/>
        <end position="309"/>
    </location>
</feature>
<dbReference type="eggNOG" id="ENOG502QZJI">
    <property type="taxonomic scope" value="Eukaryota"/>
</dbReference>
<proteinExistence type="predicted"/>
<organism evidence="2 3">
    <name type="scientific">Neospora caninum (strain Liverpool)</name>
    <dbReference type="NCBI Taxonomy" id="572307"/>
    <lineage>
        <taxon>Eukaryota</taxon>
        <taxon>Sar</taxon>
        <taxon>Alveolata</taxon>
        <taxon>Apicomplexa</taxon>
        <taxon>Conoidasida</taxon>
        <taxon>Coccidia</taxon>
        <taxon>Eucoccidiorida</taxon>
        <taxon>Eimeriorina</taxon>
        <taxon>Sarcocystidae</taxon>
        <taxon>Neospora</taxon>
    </lineage>
</organism>
<feature type="compositionally biased region" description="Basic and acidic residues" evidence="1">
    <location>
        <begin position="143"/>
        <end position="153"/>
    </location>
</feature>
<dbReference type="RefSeq" id="XP_003883593.1">
    <property type="nucleotide sequence ID" value="XM_003883544.1"/>
</dbReference>
<dbReference type="OrthoDB" id="333399at2759"/>
<dbReference type="VEuPathDB" id="ToxoDB:NCLIV_033480"/>
<feature type="compositionally biased region" description="Basic and acidic residues" evidence="1">
    <location>
        <begin position="324"/>
        <end position="344"/>
    </location>
</feature>
<gene>
    <name evidence="2" type="ORF">NCLIV_033480</name>
</gene>
<name>F0VIK0_NEOCL</name>